<organism evidence="1 2">
    <name type="scientific">Lagenidium giganteum</name>
    <dbReference type="NCBI Taxonomy" id="4803"/>
    <lineage>
        <taxon>Eukaryota</taxon>
        <taxon>Sar</taxon>
        <taxon>Stramenopiles</taxon>
        <taxon>Oomycota</taxon>
        <taxon>Peronosporomycetes</taxon>
        <taxon>Pythiales</taxon>
        <taxon>Pythiaceae</taxon>
    </lineage>
</organism>
<dbReference type="EMBL" id="DAKRPA010000022">
    <property type="protein sequence ID" value="DBA03197.1"/>
    <property type="molecule type" value="Genomic_DNA"/>
</dbReference>
<gene>
    <name evidence="1" type="ORF">N0F65_003917</name>
</gene>
<reference evidence="1" key="2">
    <citation type="journal article" date="2023" name="Microbiol Resour">
        <title>Decontamination and Annotation of the Draft Genome Sequence of the Oomycete Lagenidium giganteum ARSEF 373.</title>
        <authorList>
            <person name="Morgan W.R."/>
            <person name="Tartar A."/>
        </authorList>
    </citation>
    <scope>NUCLEOTIDE SEQUENCE</scope>
    <source>
        <strain evidence="1">ARSEF 373</strain>
    </source>
</reference>
<dbReference type="AlphaFoldDB" id="A0AAV2ZCC5"/>
<name>A0AAV2ZCC5_9STRA</name>
<proteinExistence type="predicted"/>
<protein>
    <submittedName>
        <fullName evidence="1">Uncharacterized protein</fullName>
    </submittedName>
</protein>
<keyword evidence="2" id="KW-1185">Reference proteome</keyword>
<evidence type="ECO:0000313" key="1">
    <source>
        <dbReference type="EMBL" id="DBA03197.1"/>
    </source>
</evidence>
<sequence length="118" mass="13702">MSSNQICNWRGKLPKEYQTTSHGINKDLKIQKLFRAIILAPSFAGKTNLVFHIIKHLPTTYSYLHIIARNPDQELYHYGNGGLQLVVIDDYSNDKKLQKDVFSQYFTRGRQKILSTIF</sequence>
<dbReference type="Proteomes" id="UP001146120">
    <property type="component" value="Unassembled WGS sequence"/>
</dbReference>
<evidence type="ECO:0000313" key="2">
    <source>
        <dbReference type="Proteomes" id="UP001146120"/>
    </source>
</evidence>
<comment type="caution">
    <text evidence="1">The sequence shown here is derived from an EMBL/GenBank/DDBJ whole genome shotgun (WGS) entry which is preliminary data.</text>
</comment>
<reference evidence="1" key="1">
    <citation type="submission" date="2022-11" db="EMBL/GenBank/DDBJ databases">
        <authorList>
            <person name="Morgan W.R."/>
            <person name="Tartar A."/>
        </authorList>
    </citation>
    <scope>NUCLEOTIDE SEQUENCE</scope>
    <source>
        <strain evidence="1">ARSEF 373</strain>
    </source>
</reference>
<accession>A0AAV2ZCC5</accession>